<evidence type="ECO:0000313" key="2">
    <source>
        <dbReference type="Proteomes" id="UP000812287"/>
    </source>
</evidence>
<dbReference type="Proteomes" id="UP000812287">
    <property type="component" value="Unassembled WGS sequence"/>
</dbReference>
<organism evidence="1 2">
    <name type="scientific">Guyanagaster necrorhizus</name>
    <dbReference type="NCBI Taxonomy" id="856835"/>
    <lineage>
        <taxon>Eukaryota</taxon>
        <taxon>Fungi</taxon>
        <taxon>Dikarya</taxon>
        <taxon>Basidiomycota</taxon>
        <taxon>Agaricomycotina</taxon>
        <taxon>Agaricomycetes</taxon>
        <taxon>Agaricomycetidae</taxon>
        <taxon>Agaricales</taxon>
        <taxon>Marasmiineae</taxon>
        <taxon>Physalacriaceae</taxon>
        <taxon>Guyanagaster</taxon>
    </lineage>
</organism>
<comment type="caution">
    <text evidence="1">The sequence shown here is derived from an EMBL/GenBank/DDBJ whole genome shotgun (WGS) entry which is preliminary data.</text>
</comment>
<evidence type="ECO:0000313" key="1">
    <source>
        <dbReference type="EMBL" id="KAG7441826.1"/>
    </source>
</evidence>
<dbReference type="AlphaFoldDB" id="A0A9P7VIR2"/>
<protein>
    <submittedName>
        <fullName evidence="1">Uncharacterized protein</fullName>
    </submittedName>
</protein>
<sequence>MKIIPVGALFPSYVGAFLNLVSSNRHVSHASHPLTCCNYRFHSRLHLTSLLGRKFLGTISAECRRTSWALSNPCNIDMWMVGLQKFQSWGFVYTELTTKHSGRQ</sequence>
<keyword evidence="2" id="KW-1185">Reference proteome</keyword>
<dbReference type="GeneID" id="66103319"/>
<dbReference type="RefSeq" id="XP_043035326.1">
    <property type="nucleotide sequence ID" value="XM_043181023.1"/>
</dbReference>
<proteinExistence type="predicted"/>
<name>A0A9P7VIR2_9AGAR</name>
<accession>A0A9P7VIR2</accession>
<gene>
    <name evidence="1" type="ORF">BT62DRAFT_465827</name>
</gene>
<dbReference type="EMBL" id="MU250556">
    <property type="protein sequence ID" value="KAG7441826.1"/>
    <property type="molecule type" value="Genomic_DNA"/>
</dbReference>
<reference evidence="1" key="1">
    <citation type="submission" date="2020-11" db="EMBL/GenBank/DDBJ databases">
        <title>Adaptations for nitrogen fixation in a non-lichenized fungal sporocarp promotes dispersal by wood-feeding termites.</title>
        <authorList>
            <consortium name="DOE Joint Genome Institute"/>
            <person name="Koch R.A."/>
            <person name="Yoon G."/>
            <person name="Arayal U."/>
            <person name="Lail K."/>
            <person name="Amirebrahimi M."/>
            <person name="Labutti K."/>
            <person name="Lipzen A."/>
            <person name="Riley R."/>
            <person name="Barry K."/>
            <person name="Henrissat B."/>
            <person name="Grigoriev I.V."/>
            <person name="Herr J.R."/>
            <person name="Aime M.C."/>
        </authorList>
    </citation>
    <scope>NUCLEOTIDE SEQUENCE</scope>
    <source>
        <strain evidence="1">MCA 3950</strain>
    </source>
</reference>